<evidence type="ECO:0000256" key="3">
    <source>
        <dbReference type="ARBA" id="ARBA00022884"/>
    </source>
</evidence>
<comment type="similarity">
    <text evidence="1 6">Belongs to the NusB family.</text>
</comment>
<keyword evidence="9" id="KW-1185">Reference proteome</keyword>
<dbReference type="Proteomes" id="UP000034883">
    <property type="component" value="Chromosome"/>
</dbReference>
<protein>
    <recommendedName>
        <fullName evidence="6">Transcription antitermination protein NusB</fullName>
    </recommendedName>
    <alternativeName>
        <fullName evidence="6">Antitermination factor NusB</fullName>
    </alternativeName>
</protein>
<dbReference type="AlphaFoldDB" id="A0A0F6W408"/>
<proteinExistence type="inferred from homology"/>
<keyword evidence="5 6" id="KW-0804">Transcription</keyword>
<dbReference type="PANTHER" id="PTHR11078:SF3">
    <property type="entry name" value="ANTITERMINATION NUSB DOMAIN-CONTAINING PROTEIN"/>
    <property type="match status" value="1"/>
</dbReference>
<sequence>MSSTARTGSRRKGREAALQMLYQMEASGVRAEQAIHLFWANLGSSREGEDFANRIVRGCETEGDKIDEIIRKVSQHWRLERMTRVDRNILRLATYELIAMEDIPRRVTLNEAVELAKRYGSDGSAGFVNGVLDRIASDLGKD</sequence>
<dbReference type="InterPro" id="IPR011605">
    <property type="entry name" value="NusB_fam"/>
</dbReference>
<evidence type="ECO:0000256" key="4">
    <source>
        <dbReference type="ARBA" id="ARBA00023015"/>
    </source>
</evidence>
<dbReference type="EMBL" id="CP011125">
    <property type="protein sequence ID" value="AKF06931.1"/>
    <property type="molecule type" value="Genomic_DNA"/>
</dbReference>
<dbReference type="GO" id="GO:0006353">
    <property type="term" value="P:DNA-templated transcription termination"/>
    <property type="evidence" value="ECO:0007669"/>
    <property type="project" value="UniProtKB-UniRule"/>
</dbReference>
<evidence type="ECO:0000313" key="8">
    <source>
        <dbReference type="EMBL" id="AKF06931.1"/>
    </source>
</evidence>
<evidence type="ECO:0000256" key="1">
    <source>
        <dbReference type="ARBA" id="ARBA00005952"/>
    </source>
</evidence>
<organism evidence="8 9">
    <name type="scientific">Sandaracinus amylolyticus</name>
    <dbReference type="NCBI Taxonomy" id="927083"/>
    <lineage>
        <taxon>Bacteria</taxon>
        <taxon>Pseudomonadati</taxon>
        <taxon>Myxococcota</taxon>
        <taxon>Polyangia</taxon>
        <taxon>Polyangiales</taxon>
        <taxon>Sandaracinaceae</taxon>
        <taxon>Sandaracinus</taxon>
    </lineage>
</organism>
<evidence type="ECO:0000259" key="7">
    <source>
        <dbReference type="Pfam" id="PF01029"/>
    </source>
</evidence>
<dbReference type="SUPFAM" id="SSF48013">
    <property type="entry name" value="NusB-like"/>
    <property type="match status" value="1"/>
</dbReference>
<dbReference type="Pfam" id="PF01029">
    <property type="entry name" value="NusB"/>
    <property type="match status" value="1"/>
</dbReference>
<dbReference type="GO" id="GO:0003723">
    <property type="term" value="F:RNA binding"/>
    <property type="evidence" value="ECO:0007669"/>
    <property type="project" value="UniProtKB-UniRule"/>
</dbReference>
<dbReference type="InterPro" id="IPR006027">
    <property type="entry name" value="NusB_RsmB_TIM44"/>
</dbReference>
<dbReference type="CDD" id="cd00619">
    <property type="entry name" value="Terminator_NusB"/>
    <property type="match status" value="1"/>
</dbReference>
<dbReference type="PANTHER" id="PTHR11078">
    <property type="entry name" value="N UTILIZATION SUBSTANCE PROTEIN B-RELATED"/>
    <property type="match status" value="1"/>
</dbReference>
<keyword evidence="2 6" id="KW-0889">Transcription antitermination</keyword>
<dbReference type="HAMAP" id="MF_00073">
    <property type="entry name" value="NusB"/>
    <property type="match status" value="1"/>
</dbReference>
<reference evidence="8 9" key="1">
    <citation type="submission" date="2015-03" db="EMBL/GenBank/DDBJ databases">
        <title>Genome assembly of Sandaracinus amylolyticus DSM 53668.</title>
        <authorList>
            <person name="Sharma G."/>
            <person name="Subramanian S."/>
        </authorList>
    </citation>
    <scope>NUCLEOTIDE SEQUENCE [LARGE SCALE GENOMIC DNA]</scope>
    <source>
        <strain evidence="8 9">DSM 53668</strain>
    </source>
</reference>
<evidence type="ECO:0000313" key="9">
    <source>
        <dbReference type="Proteomes" id="UP000034883"/>
    </source>
</evidence>
<keyword evidence="4 6" id="KW-0805">Transcription regulation</keyword>
<dbReference type="RefSeq" id="WP_053234210.1">
    <property type="nucleotide sequence ID" value="NZ_CP011125.1"/>
</dbReference>
<dbReference type="STRING" id="927083.DB32_004080"/>
<gene>
    <name evidence="6" type="primary">nusB</name>
    <name evidence="8" type="ORF">DB32_004080</name>
</gene>
<evidence type="ECO:0000256" key="6">
    <source>
        <dbReference type="HAMAP-Rule" id="MF_00073"/>
    </source>
</evidence>
<evidence type="ECO:0000256" key="2">
    <source>
        <dbReference type="ARBA" id="ARBA00022814"/>
    </source>
</evidence>
<dbReference type="KEGG" id="samy:DB32_004080"/>
<dbReference type="GO" id="GO:0005829">
    <property type="term" value="C:cytosol"/>
    <property type="evidence" value="ECO:0007669"/>
    <property type="project" value="TreeGrafter"/>
</dbReference>
<dbReference type="OrthoDB" id="9797817at2"/>
<evidence type="ECO:0000256" key="5">
    <source>
        <dbReference type="ARBA" id="ARBA00023163"/>
    </source>
</evidence>
<accession>A0A0F6W408</accession>
<name>A0A0F6W408_9BACT</name>
<dbReference type="GO" id="GO:0031564">
    <property type="term" value="P:transcription antitermination"/>
    <property type="evidence" value="ECO:0007669"/>
    <property type="project" value="UniProtKB-KW"/>
</dbReference>
<feature type="domain" description="NusB/RsmB/TIM44" evidence="7">
    <location>
        <begin position="12"/>
        <end position="136"/>
    </location>
</feature>
<comment type="function">
    <text evidence="6">Involved in transcription antitermination. Required for transcription of ribosomal RNA (rRNA) genes. Binds specifically to the boxA antiterminator sequence of the ribosomal RNA (rrn) operons.</text>
</comment>
<keyword evidence="3 6" id="KW-0694">RNA-binding</keyword>
<dbReference type="NCBIfam" id="TIGR01951">
    <property type="entry name" value="nusB"/>
    <property type="match status" value="1"/>
</dbReference>
<dbReference type="InterPro" id="IPR035926">
    <property type="entry name" value="NusB-like_sf"/>
</dbReference>
<dbReference type="Gene3D" id="1.10.940.10">
    <property type="entry name" value="NusB-like"/>
    <property type="match status" value="1"/>
</dbReference>